<dbReference type="GO" id="GO:0004081">
    <property type="term" value="F:bis(5'-nucleosyl)-tetraphosphatase (asymmetrical) activity"/>
    <property type="evidence" value="ECO:0007669"/>
    <property type="project" value="TreeGrafter"/>
</dbReference>
<evidence type="ECO:0000256" key="1">
    <source>
        <dbReference type="ARBA" id="ARBA00022801"/>
    </source>
</evidence>
<dbReference type="Gene3D" id="3.90.79.10">
    <property type="entry name" value="Nucleoside Triphosphate Pyrophosphohydrolase"/>
    <property type="match status" value="1"/>
</dbReference>
<feature type="non-terminal residue" evidence="3">
    <location>
        <position position="1"/>
    </location>
</feature>
<gene>
    <name evidence="3" type="ORF">B0F90DRAFT_1649552</name>
</gene>
<reference evidence="3" key="1">
    <citation type="journal article" date="2022" name="New Phytol.">
        <title>Evolutionary transition to the ectomycorrhizal habit in the genomes of a hyperdiverse lineage of mushroom-forming fungi.</title>
        <authorList>
            <person name="Looney B."/>
            <person name="Miyauchi S."/>
            <person name="Morin E."/>
            <person name="Drula E."/>
            <person name="Courty P.E."/>
            <person name="Kohler A."/>
            <person name="Kuo A."/>
            <person name="LaButti K."/>
            <person name="Pangilinan J."/>
            <person name="Lipzen A."/>
            <person name="Riley R."/>
            <person name="Andreopoulos W."/>
            <person name="He G."/>
            <person name="Johnson J."/>
            <person name="Nolan M."/>
            <person name="Tritt A."/>
            <person name="Barry K.W."/>
            <person name="Grigoriev I.V."/>
            <person name="Nagy L.G."/>
            <person name="Hibbett D."/>
            <person name="Henrissat B."/>
            <person name="Matheny P.B."/>
            <person name="Labbe J."/>
            <person name="Martin F.M."/>
        </authorList>
    </citation>
    <scope>NUCLEOTIDE SEQUENCE</scope>
    <source>
        <strain evidence="3">BPL690</strain>
    </source>
</reference>
<name>A0AAD4LV53_9AGAM</name>
<dbReference type="PANTHER" id="PTHR21340:SF0">
    <property type="entry name" value="BIS(5'-NUCLEOSYL)-TETRAPHOSPHATASE [ASYMMETRICAL]"/>
    <property type="match status" value="1"/>
</dbReference>
<dbReference type="InterPro" id="IPR051325">
    <property type="entry name" value="Nudix_hydrolase_domain"/>
</dbReference>
<proteinExistence type="predicted"/>
<feature type="domain" description="Nudix hydrolase" evidence="2">
    <location>
        <begin position="1"/>
        <end position="163"/>
    </location>
</feature>
<protein>
    <submittedName>
        <fullName evidence="3">NUDIX hydrolase domain-like protein</fullName>
    </submittedName>
</protein>
<dbReference type="PROSITE" id="PS51462">
    <property type="entry name" value="NUDIX"/>
    <property type="match status" value="1"/>
</dbReference>
<dbReference type="PANTHER" id="PTHR21340">
    <property type="entry name" value="DIADENOSINE 5,5-P1,P4-TETRAPHOSPHATE PYROPHOSPHOHYDROLASE MUTT"/>
    <property type="match status" value="1"/>
</dbReference>
<dbReference type="InterPro" id="IPR015797">
    <property type="entry name" value="NUDIX_hydrolase-like_dom_sf"/>
</dbReference>
<comment type="caution">
    <text evidence="3">The sequence shown here is derived from an EMBL/GenBank/DDBJ whole genome shotgun (WGS) entry which is preliminary data.</text>
</comment>
<dbReference type="GO" id="GO:0006754">
    <property type="term" value="P:ATP biosynthetic process"/>
    <property type="evidence" value="ECO:0007669"/>
    <property type="project" value="TreeGrafter"/>
</dbReference>
<sequence length="192" mass="21465">GSILFASTHAPLRVCLIHHNARGQWLLPKGRKDRGENIITTAVRETFEETGYPCRLLPLDLITRAPAVGAQTADAAVLVRGSEEPFMFTIRRTQGMVGGYASGCGGGGGVQLISWFATIWTGAEKIEGVQTEDESYESAFFEIEEAMRMVTFQVDRDLIERAIELVRATYPEYPKEDRQDKDYSLSFNRSRL</sequence>
<dbReference type="InterPro" id="IPR020084">
    <property type="entry name" value="NUDIX_hydrolase_CS"/>
</dbReference>
<dbReference type="AlphaFoldDB" id="A0AAD4LV53"/>
<dbReference type="GO" id="GO:0006167">
    <property type="term" value="P:AMP biosynthetic process"/>
    <property type="evidence" value="ECO:0007669"/>
    <property type="project" value="TreeGrafter"/>
</dbReference>
<dbReference type="Proteomes" id="UP001203297">
    <property type="component" value="Unassembled WGS sequence"/>
</dbReference>
<dbReference type="InterPro" id="IPR000086">
    <property type="entry name" value="NUDIX_hydrolase_dom"/>
</dbReference>
<accession>A0AAD4LV53</accession>
<dbReference type="PROSITE" id="PS00893">
    <property type="entry name" value="NUDIX_BOX"/>
    <property type="match status" value="1"/>
</dbReference>
<keyword evidence="1 3" id="KW-0378">Hydrolase</keyword>
<dbReference type="EMBL" id="WTXG01000162">
    <property type="protein sequence ID" value="KAI0291369.1"/>
    <property type="molecule type" value="Genomic_DNA"/>
</dbReference>
<organism evidence="3 4">
    <name type="scientific">Multifurca ochricompacta</name>
    <dbReference type="NCBI Taxonomy" id="376703"/>
    <lineage>
        <taxon>Eukaryota</taxon>
        <taxon>Fungi</taxon>
        <taxon>Dikarya</taxon>
        <taxon>Basidiomycota</taxon>
        <taxon>Agaricomycotina</taxon>
        <taxon>Agaricomycetes</taxon>
        <taxon>Russulales</taxon>
        <taxon>Russulaceae</taxon>
        <taxon>Multifurca</taxon>
    </lineage>
</organism>
<evidence type="ECO:0000313" key="3">
    <source>
        <dbReference type="EMBL" id="KAI0291369.1"/>
    </source>
</evidence>
<dbReference type="Pfam" id="PF00293">
    <property type="entry name" value="NUDIX"/>
    <property type="match status" value="1"/>
</dbReference>
<evidence type="ECO:0000313" key="4">
    <source>
        <dbReference type="Proteomes" id="UP001203297"/>
    </source>
</evidence>
<dbReference type="SUPFAM" id="SSF55811">
    <property type="entry name" value="Nudix"/>
    <property type="match status" value="1"/>
</dbReference>
<evidence type="ECO:0000259" key="2">
    <source>
        <dbReference type="PROSITE" id="PS51462"/>
    </source>
</evidence>
<keyword evidence="4" id="KW-1185">Reference proteome</keyword>